<dbReference type="GO" id="GO:0009279">
    <property type="term" value="C:cell outer membrane"/>
    <property type="evidence" value="ECO:0007669"/>
    <property type="project" value="UniProtKB-SubCell"/>
</dbReference>
<dbReference type="InterPro" id="IPR006665">
    <property type="entry name" value="OmpA-like"/>
</dbReference>
<evidence type="ECO:0000256" key="4">
    <source>
        <dbReference type="PROSITE-ProRule" id="PRU00473"/>
    </source>
</evidence>
<evidence type="ECO:0000259" key="8">
    <source>
        <dbReference type="PROSITE" id="PS51123"/>
    </source>
</evidence>
<keyword evidence="3" id="KW-0998">Cell outer membrane</keyword>
<proteinExistence type="predicted"/>
<protein>
    <submittedName>
        <fullName evidence="9">Cell envelope biogenesis protein OmpA</fullName>
    </submittedName>
</protein>
<keyword evidence="2 4" id="KW-0472">Membrane</keyword>
<dbReference type="RefSeq" id="WP_036873442.1">
    <property type="nucleotide sequence ID" value="NZ_JRNN01000070.1"/>
</dbReference>
<dbReference type="PRINTS" id="PR01021">
    <property type="entry name" value="OMPADOMAIN"/>
</dbReference>
<feature type="chain" id="PRO_5001915554" evidence="7">
    <location>
        <begin position="23"/>
        <end position="314"/>
    </location>
</feature>
<feature type="signal peptide" evidence="7">
    <location>
        <begin position="1"/>
        <end position="22"/>
    </location>
</feature>
<dbReference type="Pfam" id="PF00691">
    <property type="entry name" value="OmpA"/>
    <property type="match status" value="1"/>
</dbReference>
<evidence type="ECO:0000256" key="2">
    <source>
        <dbReference type="ARBA" id="ARBA00023136"/>
    </source>
</evidence>
<sequence length="314" mass="35258">MLKKYGLATLAFLTLPISYTGAAPILGAAPAADDTIVVDRNELMEVLRGVAAREMRKQYRPTRNARPQRRGYYYRPSPQGQTVPVYNSSSRRVEYIPVYVPQNGAQPIYPPYPPVQNLRPENAESENSTQTEQLQEQINQLQKQIETLSTTVQDPAVRQQIDAMARQLNNLRVQKDTVIMAAPLEETVTESAHNHELVQPAQTVKVATFDTNIRQVFFEISSDALSKEAKHTLDDLANALKSNRKLKAELTGFSSPDGPKAFNRDLAMRRMNSVRTYLLKNGVHANQVSALSYGIDKHSEMNTYARRVEVCVSL</sequence>
<evidence type="ECO:0000256" key="6">
    <source>
        <dbReference type="SAM" id="MobiDB-lite"/>
    </source>
</evidence>
<dbReference type="InterPro" id="IPR036737">
    <property type="entry name" value="OmpA-like_sf"/>
</dbReference>
<evidence type="ECO:0000313" key="10">
    <source>
        <dbReference type="Proteomes" id="UP000029556"/>
    </source>
</evidence>
<evidence type="ECO:0000256" key="7">
    <source>
        <dbReference type="SAM" id="SignalP"/>
    </source>
</evidence>
<organism evidence="9 10">
    <name type="scientific">Hoylesella buccalis DNF00853</name>
    <dbReference type="NCBI Taxonomy" id="1401074"/>
    <lineage>
        <taxon>Bacteria</taxon>
        <taxon>Pseudomonadati</taxon>
        <taxon>Bacteroidota</taxon>
        <taxon>Bacteroidia</taxon>
        <taxon>Bacteroidales</taxon>
        <taxon>Prevotellaceae</taxon>
        <taxon>Hoylesella</taxon>
    </lineage>
</organism>
<dbReference type="PANTHER" id="PTHR30329">
    <property type="entry name" value="STATOR ELEMENT OF FLAGELLAR MOTOR COMPLEX"/>
    <property type="match status" value="1"/>
</dbReference>
<accession>A0A095ZI74</accession>
<evidence type="ECO:0000256" key="5">
    <source>
        <dbReference type="SAM" id="Coils"/>
    </source>
</evidence>
<dbReference type="EMBL" id="JRNN01000070">
    <property type="protein sequence ID" value="KGF34408.1"/>
    <property type="molecule type" value="Genomic_DNA"/>
</dbReference>
<feature type="region of interest" description="Disordered" evidence="6">
    <location>
        <begin position="58"/>
        <end position="83"/>
    </location>
</feature>
<evidence type="ECO:0000313" key="9">
    <source>
        <dbReference type="EMBL" id="KGF34408.1"/>
    </source>
</evidence>
<dbReference type="Gene3D" id="3.30.1330.60">
    <property type="entry name" value="OmpA-like domain"/>
    <property type="match status" value="1"/>
</dbReference>
<dbReference type="CDD" id="cd07185">
    <property type="entry name" value="OmpA_C-like"/>
    <property type="match status" value="1"/>
</dbReference>
<comment type="subcellular location">
    <subcellularLocation>
        <location evidence="1">Cell outer membrane</location>
    </subcellularLocation>
</comment>
<reference evidence="9 10" key="1">
    <citation type="submission" date="2014-07" db="EMBL/GenBank/DDBJ databases">
        <authorList>
            <person name="McCorrison J."/>
            <person name="Sanka R."/>
            <person name="Torralba M."/>
            <person name="Gillis M."/>
            <person name="Haft D.H."/>
            <person name="Methe B."/>
            <person name="Sutton G."/>
            <person name="Nelson K.E."/>
        </authorList>
    </citation>
    <scope>NUCLEOTIDE SEQUENCE [LARGE SCALE GENOMIC DNA]</scope>
    <source>
        <strain evidence="9 10">DNF00853</strain>
    </source>
</reference>
<dbReference type="PROSITE" id="PS51123">
    <property type="entry name" value="OMPA_2"/>
    <property type="match status" value="1"/>
</dbReference>
<keyword evidence="7" id="KW-0732">Signal</keyword>
<keyword evidence="5" id="KW-0175">Coiled coil</keyword>
<feature type="coiled-coil region" evidence="5">
    <location>
        <begin position="124"/>
        <end position="151"/>
    </location>
</feature>
<comment type="caution">
    <text evidence="9">The sequence shown here is derived from an EMBL/GenBank/DDBJ whole genome shotgun (WGS) entry which is preliminary data.</text>
</comment>
<name>A0A095ZI74_9BACT</name>
<feature type="domain" description="OmpA-like" evidence="8">
    <location>
        <begin position="205"/>
        <end position="314"/>
    </location>
</feature>
<dbReference type="InterPro" id="IPR050330">
    <property type="entry name" value="Bact_OuterMem_StrucFunc"/>
</dbReference>
<gene>
    <name evidence="9" type="ORF">HMPREF2137_08205</name>
</gene>
<evidence type="ECO:0000256" key="1">
    <source>
        <dbReference type="ARBA" id="ARBA00004442"/>
    </source>
</evidence>
<dbReference type="InterPro" id="IPR006664">
    <property type="entry name" value="OMP_bac"/>
</dbReference>
<dbReference type="AlphaFoldDB" id="A0A095ZI74"/>
<dbReference type="PANTHER" id="PTHR30329:SF21">
    <property type="entry name" value="LIPOPROTEIN YIAD-RELATED"/>
    <property type="match status" value="1"/>
</dbReference>
<evidence type="ECO:0000256" key="3">
    <source>
        <dbReference type="ARBA" id="ARBA00023237"/>
    </source>
</evidence>
<dbReference type="Proteomes" id="UP000029556">
    <property type="component" value="Unassembled WGS sequence"/>
</dbReference>
<dbReference type="SUPFAM" id="SSF103088">
    <property type="entry name" value="OmpA-like"/>
    <property type="match status" value="1"/>
</dbReference>